<protein>
    <submittedName>
        <fullName evidence="1">Uncharacterized protein</fullName>
    </submittedName>
</protein>
<name>A0A8S9UW20_PHYIN</name>
<accession>A0A8S9UW20</accession>
<evidence type="ECO:0000313" key="1">
    <source>
        <dbReference type="EMBL" id="KAF4143472.1"/>
    </source>
</evidence>
<comment type="caution">
    <text evidence="1">The sequence shown here is derived from an EMBL/GenBank/DDBJ whole genome shotgun (WGS) entry which is preliminary data.</text>
</comment>
<dbReference type="EMBL" id="JAACNO010001006">
    <property type="protein sequence ID" value="KAF4143472.1"/>
    <property type="molecule type" value="Genomic_DNA"/>
</dbReference>
<gene>
    <name evidence="1" type="ORF">GN958_ATG07205</name>
</gene>
<proteinExistence type="predicted"/>
<organism evidence="1 2">
    <name type="scientific">Phytophthora infestans</name>
    <name type="common">Potato late blight agent</name>
    <name type="synonym">Botrytis infestans</name>
    <dbReference type="NCBI Taxonomy" id="4787"/>
    <lineage>
        <taxon>Eukaryota</taxon>
        <taxon>Sar</taxon>
        <taxon>Stramenopiles</taxon>
        <taxon>Oomycota</taxon>
        <taxon>Peronosporomycetes</taxon>
        <taxon>Peronosporales</taxon>
        <taxon>Peronosporaceae</taxon>
        <taxon>Phytophthora</taxon>
    </lineage>
</organism>
<dbReference type="Proteomes" id="UP000704712">
    <property type="component" value="Unassembled WGS sequence"/>
</dbReference>
<dbReference type="AlphaFoldDB" id="A0A8S9UW20"/>
<reference evidence="1" key="1">
    <citation type="submission" date="2020-03" db="EMBL/GenBank/DDBJ databases">
        <title>Hybrid Assembly of Korean Phytophthora infestans isolates.</title>
        <authorList>
            <person name="Prokchorchik M."/>
            <person name="Lee Y."/>
            <person name="Seo J."/>
            <person name="Cho J.-H."/>
            <person name="Park Y.-E."/>
            <person name="Jang D.-C."/>
            <person name="Im J.-S."/>
            <person name="Choi J.-G."/>
            <person name="Park H.-J."/>
            <person name="Lee G.-B."/>
            <person name="Lee Y.-G."/>
            <person name="Hong S.-Y."/>
            <person name="Cho K."/>
            <person name="Sohn K.H."/>
        </authorList>
    </citation>
    <scope>NUCLEOTIDE SEQUENCE</scope>
    <source>
        <strain evidence="1">KR_2_A2</strain>
    </source>
</reference>
<evidence type="ECO:0000313" key="2">
    <source>
        <dbReference type="Proteomes" id="UP000704712"/>
    </source>
</evidence>
<sequence>MSMIRIVTLVHPSEVLARALALQNSPALPDSDVDGSGDDVAQDGYSVFGDIQTVYDDDSGDSVEEAETATDLDFQWLKDLLSAAEQERLHLRSKVSTREIFLC</sequence>